<feature type="region of interest" description="Disordered" evidence="17">
    <location>
        <begin position="470"/>
        <end position="510"/>
    </location>
</feature>
<feature type="region of interest" description="Disordered" evidence="17">
    <location>
        <begin position="47"/>
        <end position="93"/>
    </location>
</feature>
<dbReference type="GO" id="GO:0046872">
    <property type="term" value="F:metal ion binding"/>
    <property type="evidence" value="ECO:0007669"/>
    <property type="project" value="UniProtKB-KW"/>
</dbReference>
<evidence type="ECO:0000256" key="3">
    <source>
        <dbReference type="ARBA" id="ARBA00022528"/>
    </source>
</evidence>
<dbReference type="GO" id="GO:0009707">
    <property type="term" value="C:chloroplast outer membrane"/>
    <property type="evidence" value="ECO:0007669"/>
    <property type="project" value="UniProtKB-SubCell"/>
</dbReference>
<comment type="subcellular location">
    <subcellularLocation>
        <location evidence="15">Plastid</location>
        <location evidence="15">Chloroplast outer membrane</location>
        <topology evidence="15">Single-pass membrane protein</topology>
    </subcellularLocation>
</comment>
<evidence type="ECO:0000256" key="8">
    <source>
        <dbReference type="ARBA" id="ARBA00022801"/>
    </source>
</evidence>
<dbReference type="PANTHER" id="PTHR10903:SF127">
    <property type="entry name" value="TRANSLOCASE OF CHLOROPLAST 159, CHLOROPLASTIC-LIKE"/>
    <property type="match status" value="1"/>
</dbReference>
<accession>A0AAV2FGN8</accession>
<organism evidence="19 20">
    <name type="scientific">Linum trigynum</name>
    <dbReference type="NCBI Taxonomy" id="586398"/>
    <lineage>
        <taxon>Eukaryota</taxon>
        <taxon>Viridiplantae</taxon>
        <taxon>Streptophyta</taxon>
        <taxon>Embryophyta</taxon>
        <taxon>Tracheophyta</taxon>
        <taxon>Spermatophyta</taxon>
        <taxon>Magnoliopsida</taxon>
        <taxon>eudicotyledons</taxon>
        <taxon>Gunneridae</taxon>
        <taxon>Pentapetalae</taxon>
        <taxon>rosids</taxon>
        <taxon>fabids</taxon>
        <taxon>Malpighiales</taxon>
        <taxon>Linaceae</taxon>
        <taxon>Linum</taxon>
    </lineage>
</organism>
<feature type="compositionally biased region" description="Acidic residues" evidence="17">
    <location>
        <begin position="71"/>
        <end position="91"/>
    </location>
</feature>
<keyword evidence="9" id="KW-1002">Plastid outer membrane</keyword>
<dbReference type="EMBL" id="OZ034819">
    <property type="protein sequence ID" value="CAL1397172.1"/>
    <property type="molecule type" value="Genomic_DNA"/>
</dbReference>
<dbReference type="Gene3D" id="3.40.50.300">
    <property type="entry name" value="P-loop containing nucleotide triphosphate hydrolases"/>
    <property type="match status" value="1"/>
</dbReference>
<comment type="similarity">
    <text evidence="16">Belongs to the TRAFAC class TrmE-Era-EngA-EngB-Septin-like GTPase superfamily. AIG1/Toc34/Toc159-like paraseptin GTPase family. TOC159 subfamily.</text>
</comment>
<evidence type="ECO:0000256" key="13">
    <source>
        <dbReference type="ARBA" id="ARBA00023134"/>
    </source>
</evidence>
<sequence>MAAASTSRPSSSAAVPLSPAKQGTSAAGAGPSSLLLENAGSFRIRAPVTADSDSSDFDSNVSDFSDGSSVADEDGDGGFETEDSVIEEGESTDVKGEAFRPVVAKVVVGKPVAQLSLYEDEEEVDFSDVSDGENGAVPTVVARVPGLETKARVRVQFLEIKEEEDEGREIDELSDSGTVIGAPIENSDSANVAELGSSLEKDSSPVVVDESSEVRNNIVEVQAAEASMVKEQVSEEIDELSDSGTVIGAPNATSGSGVAEFGSSLDNDSGSAVVDESSDVQKDVPEVQASDASMVKEQVSEEKILTSDEEDVVKVEHFVTTAEPEVQEMVAESSGENTECDQNEKDSGKAVEDEEVIVVAADAGSATRPNYQSLELAENGGIRSFEEEELEEGKTFLLSDPAVSKDLTFEDCSSDSHTTSSQIPDLEVDPAGLNQSSELPGNGGTVPFEEAGEITVLSGPDVKDLTFEDCSSDSHTMSGRNADMELGTSPNQSFQLPDNGKTESFEEEVESKKSLPLDVVIEEGFEDCSDLQTNNGQIADLKIETGIEVKEKQVFESDGSRSSSFTTCFSDVSREISSEWSADTGSSFGGLSPLPVHSAKVRLIEDEKKNVFQMNQHLIVKLLRLINILGCSSQDPIAAQVMYNLAGGYGSQELNFESSERLAMEGETEGTDNLDFSLNILVIGKTGAGKSSTINSIFGEKKVSINAFEPATNIVNEVSGTVNGIRIRILDTPGLRSSFKDTSTNRKILSSVKKFMKKFPPDVVLYVDRLDDLTIDETADVTLLREITKFLTPSIWDNAIVVLTHASSPSSLPPEEDGPLSFEGFVARRCYGIQHAISLAVGDQLLVHPGNRKPVALADNQKEKNWTAQLLLMCCSVKILSEASGISKIPRQRLSNESGGDFVDSYVEAMRKKSVDSMDSDSLPELLLPPSFRYQPLEPTPLTLMKPAFDMNGYCGHDGVTIERNNLSIGNQFPSALSLQLTKDKNHFNLRLDSSALDRSTTMAGFDIQGETKVGNFKVNKTAFGMSIAILAMGMKHDDESRSSLSAVKWKEGLSLIGSLQSEMEFRRGSKVGLSVWMNDKKRGRISVKSSSLELQFAIMEIVPVVMAVLGRVCYGGSMRN</sequence>
<name>A0AAV2FGN8_9ROSI</name>
<evidence type="ECO:0000256" key="17">
    <source>
        <dbReference type="SAM" id="MobiDB-lite"/>
    </source>
</evidence>
<evidence type="ECO:0000256" key="4">
    <source>
        <dbReference type="ARBA" id="ARBA00022640"/>
    </source>
</evidence>
<feature type="compositionally biased region" description="Low complexity" evidence="17">
    <location>
        <begin position="57"/>
        <end position="70"/>
    </location>
</feature>
<protein>
    <recommendedName>
        <fullName evidence="18">AIG1-type G domain-containing protein</fullName>
    </recommendedName>
</protein>
<feature type="compositionally biased region" description="Basic and acidic residues" evidence="17">
    <location>
        <begin position="500"/>
        <end position="510"/>
    </location>
</feature>
<proteinExistence type="inferred from homology"/>
<evidence type="ECO:0000313" key="20">
    <source>
        <dbReference type="Proteomes" id="UP001497516"/>
    </source>
</evidence>
<keyword evidence="12" id="KW-1133">Transmembrane helix</keyword>
<dbReference type="GO" id="GO:0015031">
    <property type="term" value="P:protein transport"/>
    <property type="evidence" value="ECO:0007669"/>
    <property type="project" value="UniProtKB-KW"/>
</dbReference>
<keyword evidence="13" id="KW-0342">GTP-binding</keyword>
<keyword evidence="7" id="KW-0547">Nucleotide-binding</keyword>
<evidence type="ECO:0000256" key="14">
    <source>
        <dbReference type="ARBA" id="ARBA00023136"/>
    </source>
</evidence>
<dbReference type="InterPro" id="IPR024283">
    <property type="entry name" value="TOC159_MAD"/>
</dbReference>
<keyword evidence="14" id="KW-0472">Membrane</keyword>
<dbReference type="GO" id="GO:0016787">
    <property type="term" value="F:hydrolase activity"/>
    <property type="evidence" value="ECO:0007669"/>
    <property type="project" value="UniProtKB-KW"/>
</dbReference>
<evidence type="ECO:0000256" key="16">
    <source>
        <dbReference type="ARBA" id="ARBA00023775"/>
    </source>
</evidence>
<dbReference type="InterPro" id="IPR006703">
    <property type="entry name" value="G_AIG1"/>
</dbReference>
<feature type="compositionally biased region" description="Basic and acidic residues" evidence="17">
    <location>
        <begin position="342"/>
        <end position="351"/>
    </location>
</feature>
<reference evidence="19 20" key="1">
    <citation type="submission" date="2024-04" db="EMBL/GenBank/DDBJ databases">
        <authorList>
            <person name="Fracassetti M."/>
        </authorList>
    </citation>
    <scope>NUCLEOTIDE SEQUENCE [LARGE SCALE GENOMIC DNA]</scope>
</reference>
<feature type="region of interest" description="Disordered" evidence="17">
    <location>
        <begin position="331"/>
        <end position="351"/>
    </location>
</feature>
<evidence type="ECO:0000256" key="10">
    <source>
        <dbReference type="ARBA" id="ARBA00022842"/>
    </source>
</evidence>
<dbReference type="GO" id="GO:0005525">
    <property type="term" value="F:GTP binding"/>
    <property type="evidence" value="ECO:0007669"/>
    <property type="project" value="UniProtKB-KW"/>
</dbReference>
<dbReference type="PANTHER" id="PTHR10903">
    <property type="entry name" value="GTPASE, IMAP FAMILY MEMBER-RELATED"/>
    <property type="match status" value="1"/>
</dbReference>
<dbReference type="InterPro" id="IPR027417">
    <property type="entry name" value="P-loop_NTPase"/>
</dbReference>
<comment type="cofactor">
    <cofactor evidence="1">
        <name>Mg(2+)</name>
        <dbReference type="ChEBI" id="CHEBI:18420"/>
    </cofactor>
</comment>
<keyword evidence="6" id="KW-0479">Metal-binding</keyword>
<evidence type="ECO:0000259" key="18">
    <source>
        <dbReference type="PROSITE" id="PS51720"/>
    </source>
</evidence>
<keyword evidence="8" id="KW-0378">Hydrolase</keyword>
<feature type="domain" description="AIG1-type G" evidence="18">
    <location>
        <begin position="675"/>
        <end position="911"/>
    </location>
</feature>
<evidence type="ECO:0000256" key="6">
    <source>
        <dbReference type="ARBA" id="ARBA00022723"/>
    </source>
</evidence>
<keyword evidence="5" id="KW-0812">Transmembrane</keyword>
<keyword evidence="4" id="KW-0934">Plastid</keyword>
<keyword evidence="2" id="KW-0813">Transport</keyword>
<evidence type="ECO:0000256" key="5">
    <source>
        <dbReference type="ARBA" id="ARBA00022692"/>
    </source>
</evidence>
<evidence type="ECO:0000256" key="9">
    <source>
        <dbReference type="ARBA" id="ARBA00022805"/>
    </source>
</evidence>
<dbReference type="SUPFAM" id="SSF52540">
    <property type="entry name" value="P-loop containing nucleoside triphosphate hydrolases"/>
    <property type="match status" value="1"/>
</dbReference>
<gene>
    <name evidence="19" type="ORF">LTRI10_LOCUS37494</name>
</gene>
<evidence type="ECO:0000256" key="7">
    <source>
        <dbReference type="ARBA" id="ARBA00022741"/>
    </source>
</evidence>
<feature type="compositionally biased region" description="Low complexity" evidence="17">
    <location>
        <begin position="1"/>
        <end position="20"/>
    </location>
</feature>
<evidence type="ECO:0000256" key="11">
    <source>
        <dbReference type="ARBA" id="ARBA00022927"/>
    </source>
</evidence>
<keyword evidence="11" id="KW-0653">Protein transport</keyword>
<evidence type="ECO:0000256" key="1">
    <source>
        <dbReference type="ARBA" id="ARBA00001946"/>
    </source>
</evidence>
<dbReference type="Pfam" id="PF04548">
    <property type="entry name" value="AIG1"/>
    <property type="match status" value="1"/>
</dbReference>
<evidence type="ECO:0000256" key="15">
    <source>
        <dbReference type="ARBA" id="ARBA00023766"/>
    </source>
</evidence>
<keyword evidence="20" id="KW-1185">Reference proteome</keyword>
<keyword evidence="10" id="KW-0460">Magnesium</keyword>
<keyword evidence="3" id="KW-0150">Chloroplast</keyword>
<dbReference type="InterPro" id="IPR045058">
    <property type="entry name" value="GIMA/IAN/Toc"/>
</dbReference>
<dbReference type="Pfam" id="PF11886">
    <property type="entry name" value="TOC159_MAD"/>
    <property type="match status" value="1"/>
</dbReference>
<dbReference type="GO" id="GO:0045036">
    <property type="term" value="P:protein targeting to chloroplast"/>
    <property type="evidence" value="ECO:0007669"/>
    <property type="project" value="TreeGrafter"/>
</dbReference>
<dbReference type="Proteomes" id="UP001497516">
    <property type="component" value="Chromosome 6"/>
</dbReference>
<evidence type="ECO:0000256" key="12">
    <source>
        <dbReference type="ARBA" id="ARBA00022989"/>
    </source>
</evidence>
<evidence type="ECO:0000256" key="2">
    <source>
        <dbReference type="ARBA" id="ARBA00022448"/>
    </source>
</evidence>
<evidence type="ECO:0000313" key="19">
    <source>
        <dbReference type="EMBL" id="CAL1397172.1"/>
    </source>
</evidence>
<dbReference type="PROSITE" id="PS51720">
    <property type="entry name" value="G_AIG1"/>
    <property type="match status" value="1"/>
</dbReference>
<feature type="region of interest" description="Disordered" evidence="17">
    <location>
        <begin position="1"/>
        <end position="32"/>
    </location>
</feature>
<dbReference type="AlphaFoldDB" id="A0AAV2FGN8"/>